<proteinExistence type="predicted"/>
<dbReference type="EMBL" id="HBNS01044294">
    <property type="protein sequence ID" value="CAE4643997.1"/>
    <property type="molecule type" value="Transcribed_RNA"/>
</dbReference>
<protein>
    <submittedName>
        <fullName evidence="1">Uncharacterized protein</fullName>
    </submittedName>
</protein>
<dbReference type="InterPro" id="IPR027396">
    <property type="entry name" value="DsrEFH-like"/>
</dbReference>
<name>A0A7S4SFI3_9STRA</name>
<dbReference type="PANTHER" id="PTHR34655">
    <property type="entry name" value="CONSERVED WITHIN P. AEROPHILUM"/>
    <property type="match status" value="1"/>
</dbReference>
<evidence type="ECO:0000313" key="1">
    <source>
        <dbReference type="EMBL" id="CAE4643997.1"/>
    </source>
</evidence>
<organism evidence="1">
    <name type="scientific">Ditylum brightwellii</name>
    <dbReference type="NCBI Taxonomy" id="49249"/>
    <lineage>
        <taxon>Eukaryota</taxon>
        <taxon>Sar</taxon>
        <taxon>Stramenopiles</taxon>
        <taxon>Ochrophyta</taxon>
        <taxon>Bacillariophyta</taxon>
        <taxon>Mediophyceae</taxon>
        <taxon>Lithodesmiophycidae</taxon>
        <taxon>Lithodesmiales</taxon>
        <taxon>Lithodesmiaceae</taxon>
        <taxon>Ditylum</taxon>
    </lineage>
</organism>
<dbReference type="SUPFAM" id="SSF75169">
    <property type="entry name" value="DsrEFH-like"/>
    <property type="match status" value="1"/>
</dbReference>
<dbReference type="PANTHER" id="PTHR34655:SF2">
    <property type="entry name" value="PEROXIREDOXIN FAMILY PROTEIN"/>
    <property type="match status" value="1"/>
</dbReference>
<dbReference type="InterPro" id="IPR003787">
    <property type="entry name" value="Sulphur_relay_DsrE/F-like"/>
</dbReference>
<sequence>MATIQPLSLLATNAQHHLDVRDKKISLYVLQEVHRVLKSECAVDESIDLKTDHFEGLRADILAWGQFVDHDIQEISCDKDEGIKFDRYLITKREPTKDAQPEKMAVVISSEGLLDLVSPLGFALAAALAGISVSIFFQGPGVHVLRKDFEGSLPGWKAPFSRFARKGMAKMGHVTPQEKLEQLMQLGAHIYVCHPSMEVFKVAEKDLVRSDITRCEYTRFLMEMRHASVHIYT</sequence>
<reference evidence="1" key="1">
    <citation type="submission" date="2021-01" db="EMBL/GenBank/DDBJ databases">
        <authorList>
            <person name="Corre E."/>
            <person name="Pelletier E."/>
            <person name="Niang G."/>
            <person name="Scheremetjew M."/>
            <person name="Finn R."/>
            <person name="Kale V."/>
            <person name="Holt S."/>
            <person name="Cochrane G."/>
            <person name="Meng A."/>
            <person name="Brown T."/>
            <person name="Cohen L."/>
        </authorList>
    </citation>
    <scope>NUCLEOTIDE SEQUENCE</scope>
    <source>
        <strain evidence="1">GSO104</strain>
    </source>
</reference>
<dbReference type="Pfam" id="PF02635">
    <property type="entry name" value="DsrE"/>
    <property type="match status" value="1"/>
</dbReference>
<dbReference type="AlphaFoldDB" id="A0A7S4SFI3"/>
<gene>
    <name evidence="1" type="ORF">DBRI00130_LOCUS34331</name>
</gene>
<dbReference type="Gene3D" id="3.40.1260.10">
    <property type="entry name" value="DsrEFH-like"/>
    <property type="match status" value="1"/>
</dbReference>
<accession>A0A7S4SFI3</accession>